<dbReference type="InterPro" id="IPR004088">
    <property type="entry name" value="KH_dom_type_1"/>
</dbReference>
<accession>E4WPU0</accession>
<keyword evidence="12" id="KW-0694">RNA-binding</keyword>
<keyword evidence="18" id="KW-1185">Reference proteome</keyword>
<dbReference type="InterPro" id="IPR036612">
    <property type="entry name" value="KH_dom_type_1_sf"/>
</dbReference>
<dbReference type="EC" id="3.6.4.13" evidence="3"/>
<dbReference type="Proteomes" id="UP000001307">
    <property type="component" value="Unassembled WGS sequence"/>
</dbReference>
<evidence type="ECO:0000256" key="10">
    <source>
        <dbReference type="ARBA" id="ARBA00023242"/>
    </source>
</evidence>
<dbReference type="Pfam" id="PF00270">
    <property type="entry name" value="DEAD"/>
    <property type="match status" value="1"/>
</dbReference>
<evidence type="ECO:0000256" key="1">
    <source>
        <dbReference type="ARBA" id="ARBA00004604"/>
    </source>
</evidence>
<evidence type="ECO:0000256" key="6">
    <source>
        <dbReference type="ARBA" id="ARBA00022741"/>
    </source>
</evidence>
<evidence type="ECO:0000256" key="7">
    <source>
        <dbReference type="ARBA" id="ARBA00022801"/>
    </source>
</evidence>
<evidence type="ECO:0000259" key="16">
    <source>
        <dbReference type="PROSITE" id="PS51194"/>
    </source>
</evidence>
<evidence type="ECO:0000313" key="17">
    <source>
        <dbReference type="EMBL" id="CBY20760.1"/>
    </source>
</evidence>
<evidence type="ECO:0000256" key="13">
    <source>
        <dbReference type="RuleBase" id="RU000492"/>
    </source>
</evidence>
<protein>
    <recommendedName>
        <fullName evidence="3">RNA helicase</fullName>
        <ecNumber evidence="3">3.6.4.13</ecNumber>
    </recommendedName>
</protein>
<dbReference type="GO" id="GO:0003724">
    <property type="term" value="F:RNA helicase activity"/>
    <property type="evidence" value="ECO:0007669"/>
    <property type="project" value="UniProtKB-EC"/>
</dbReference>
<feature type="region of interest" description="Disordered" evidence="14">
    <location>
        <begin position="51"/>
        <end position="74"/>
    </location>
</feature>
<dbReference type="PROSITE" id="PS51192">
    <property type="entry name" value="HELICASE_ATP_BIND_1"/>
    <property type="match status" value="1"/>
</dbReference>
<dbReference type="PROSITE" id="PS51194">
    <property type="entry name" value="HELICASE_CTER"/>
    <property type="match status" value="1"/>
</dbReference>
<feature type="region of interest" description="Disordered" evidence="14">
    <location>
        <begin position="213"/>
        <end position="260"/>
    </location>
</feature>
<keyword evidence="4" id="KW-0690">Ribosome biogenesis</keyword>
<evidence type="ECO:0000256" key="11">
    <source>
        <dbReference type="ARBA" id="ARBA00037449"/>
    </source>
</evidence>
<dbReference type="InterPro" id="IPR011545">
    <property type="entry name" value="DEAD/DEAH_box_helicase_dom"/>
</dbReference>
<dbReference type="CDD" id="cd00268">
    <property type="entry name" value="DEADc"/>
    <property type="match status" value="1"/>
</dbReference>
<evidence type="ECO:0000256" key="14">
    <source>
        <dbReference type="SAM" id="MobiDB-lite"/>
    </source>
</evidence>
<sequence length="735" mass="84689">MEELEQKKTGQYARYGGKYTMLFRGGHRANHRRLPDVTKMNWDDLGTNSKKKDRYDQYVDDDSEEEVETEKKEANEEVNFDLTQDMVSFDRNTRYSHPSVDQPYRPFQYKRGARTKNHVDRYFMKNKRYESPILNDDETRVFIPTHRKGMIIGRRHTNRVEIEEMFDVTLKIAMGECDDKSTPVIIIGSSATNRMACKEHIEGIISGLIRKPPTKVVESSSSSSEDESEEEVVDERPERQTTTDSDGDRPEERARPTKQHIRKILYKELSTVRRRDATEITEWRRDSNDIKVSFMSKHEPKREYKPCLTFNEAFWGFPRILEHLEKQNFDKPSPIQSQLWPIALSGRDTIGISQTGSGKTLAFLAPLVAHCLYGAGEPMGLIIAPTRELANQIKEQVDQVFDNKRPMTTMLAVGGTDRREDITRLQDGSPPTIVIGTPGRLMDLSDMGELKLHKCTYVVLDEADKMLDQGFRGDIEKLIDQSNIPKKRQIIMTSATWPVEIQKFAKQYMSKALKIIVGKFDLTCVKTVVQSVIKVGNDNEKFRELYEVIKRDWKLMVFCGRKDTVDAVYDQLRRTYRKFSKVIGSMHGDYEQHDRTKALKKLKNGQTQVMVCTDVAARGIDVKDITHVFSYDLAVNIDDHCHRIGRTGRAGRHGKACTLFNVGDNRDLKKADLFWKLLLESTMDGGNLLPESDSQSDTQNRINKRTINKKYSWLQKLAVKCDAKRSLMLAARRKF</sequence>
<evidence type="ECO:0000259" key="15">
    <source>
        <dbReference type="PROSITE" id="PS51192"/>
    </source>
</evidence>
<dbReference type="GO" id="GO:0003723">
    <property type="term" value="F:RNA binding"/>
    <property type="evidence" value="ECO:0007669"/>
    <property type="project" value="UniProtKB-UniRule"/>
</dbReference>
<keyword evidence="6 13" id="KW-0547">Nucleotide-binding</keyword>
<gene>
    <name evidence="17" type="ORF">GSOID_T00000764001</name>
</gene>
<feature type="compositionally biased region" description="Acidic residues" evidence="14">
    <location>
        <begin position="224"/>
        <end position="233"/>
    </location>
</feature>
<keyword evidence="8 13" id="KW-0347">Helicase</keyword>
<comment type="subcellular location">
    <subcellularLocation>
        <location evidence="1">Nucleus</location>
        <location evidence="1">Nucleolus</location>
    </subcellularLocation>
</comment>
<name>E4WPU0_OIKDI</name>
<dbReference type="InParanoid" id="E4WPU0"/>
<comment type="similarity">
    <text evidence="2">Belongs to the DEAD box helicase family. DDX5/DBP2 subfamily.</text>
</comment>
<dbReference type="InterPro" id="IPR004087">
    <property type="entry name" value="KH_dom"/>
</dbReference>
<dbReference type="Gene3D" id="3.40.50.300">
    <property type="entry name" value="P-loop containing nucleotide triphosphate hydrolases"/>
    <property type="match status" value="2"/>
</dbReference>
<feature type="compositionally biased region" description="Basic and acidic residues" evidence="14">
    <location>
        <begin position="234"/>
        <end position="255"/>
    </location>
</feature>
<organism evidence="17">
    <name type="scientific">Oikopleura dioica</name>
    <name type="common">Tunicate</name>
    <dbReference type="NCBI Taxonomy" id="34765"/>
    <lineage>
        <taxon>Eukaryota</taxon>
        <taxon>Metazoa</taxon>
        <taxon>Chordata</taxon>
        <taxon>Tunicata</taxon>
        <taxon>Appendicularia</taxon>
        <taxon>Copelata</taxon>
        <taxon>Oikopleuridae</taxon>
        <taxon>Oikopleura</taxon>
    </lineage>
</organism>
<evidence type="ECO:0000256" key="8">
    <source>
        <dbReference type="ARBA" id="ARBA00022806"/>
    </source>
</evidence>
<dbReference type="GO" id="GO:0005524">
    <property type="term" value="F:ATP binding"/>
    <property type="evidence" value="ECO:0007669"/>
    <property type="project" value="UniProtKB-KW"/>
</dbReference>
<dbReference type="AlphaFoldDB" id="E4WPU0"/>
<dbReference type="InterPro" id="IPR014001">
    <property type="entry name" value="Helicase_ATP-bd"/>
</dbReference>
<keyword evidence="5" id="KW-0698">rRNA processing</keyword>
<dbReference type="InterPro" id="IPR027417">
    <property type="entry name" value="P-loop_NTPase"/>
</dbReference>
<dbReference type="SMART" id="SM00487">
    <property type="entry name" value="DEXDc"/>
    <property type="match status" value="1"/>
</dbReference>
<dbReference type="InterPro" id="IPR000629">
    <property type="entry name" value="RNA-helicase_DEAD-box_CS"/>
</dbReference>
<reference evidence="17" key="1">
    <citation type="journal article" date="2010" name="Science">
        <title>Plasticity of animal genome architecture unmasked by rapid evolution of a pelagic tunicate.</title>
        <authorList>
            <person name="Denoeud F."/>
            <person name="Henriet S."/>
            <person name="Mungpakdee S."/>
            <person name="Aury J.M."/>
            <person name="Da Silva C."/>
            <person name="Brinkmann H."/>
            <person name="Mikhaleva J."/>
            <person name="Olsen L.C."/>
            <person name="Jubin C."/>
            <person name="Canestro C."/>
            <person name="Bouquet J.M."/>
            <person name="Danks G."/>
            <person name="Poulain J."/>
            <person name="Campsteijn C."/>
            <person name="Adamski M."/>
            <person name="Cross I."/>
            <person name="Yadetie F."/>
            <person name="Muffato M."/>
            <person name="Louis A."/>
            <person name="Butcher S."/>
            <person name="Tsagkogeorga G."/>
            <person name="Konrad A."/>
            <person name="Singh S."/>
            <person name="Jensen M.F."/>
            <person name="Cong E.H."/>
            <person name="Eikeseth-Otteraa H."/>
            <person name="Noel B."/>
            <person name="Anthouard V."/>
            <person name="Porcel B.M."/>
            <person name="Kachouri-Lafond R."/>
            <person name="Nishino A."/>
            <person name="Ugolini M."/>
            <person name="Chourrout P."/>
            <person name="Nishida H."/>
            <person name="Aasland R."/>
            <person name="Huzurbazar S."/>
            <person name="Westhof E."/>
            <person name="Delsuc F."/>
            <person name="Lehrach H."/>
            <person name="Reinhardt R."/>
            <person name="Weissenbach J."/>
            <person name="Roy S.W."/>
            <person name="Artiguenave F."/>
            <person name="Postlethwait J.H."/>
            <person name="Manak J.R."/>
            <person name="Thompson E.M."/>
            <person name="Jaillon O."/>
            <person name="Du Pasquier L."/>
            <person name="Boudinot P."/>
            <person name="Liberles D.A."/>
            <person name="Volff J.N."/>
            <person name="Philippe H."/>
            <person name="Lenhard B."/>
            <person name="Roest Crollius H."/>
            <person name="Wincker P."/>
            <person name="Chourrout D."/>
        </authorList>
    </citation>
    <scope>NUCLEOTIDE SEQUENCE [LARGE SCALE GENOMIC DNA]</scope>
</reference>
<dbReference type="EMBL" id="FN653015">
    <property type="protein sequence ID" value="CBY20760.1"/>
    <property type="molecule type" value="Genomic_DNA"/>
</dbReference>
<dbReference type="GO" id="GO:0016787">
    <property type="term" value="F:hydrolase activity"/>
    <property type="evidence" value="ECO:0007669"/>
    <property type="project" value="UniProtKB-KW"/>
</dbReference>
<evidence type="ECO:0000256" key="4">
    <source>
        <dbReference type="ARBA" id="ARBA00022517"/>
    </source>
</evidence>
<dbReference type="InterPro" id="IPR044742">
    <property type="entry name" value="DEAD/DEAH_RhlB"/>
</dbReference>
<dbReference type="Pfam" id="PF00271">
    <property type="entry name" value="Helicase_C"/>
    <property type="match status" value="1"/>
</dbReference>
<evidence type="ECO:0000313" key="18">
    <source>
        <dbReference type="Proteomes" id="UP000001307"/>
    </source>
</evidence>
<evidence type="ECO:0000256" key="2">
    <source>
        <dbReference type="ARBA" id="ARBA00009334"/>
    </source>
</evidence>
<dbReference type="InterPro" id="IPR001650">
    <property type="entry name" value="Helicase_C-like"/>
</dbReference>
<dbReference type="PANTHER" id="PTHR47958">
    <property type="entry name" value="ATP-DEPENDENT RNA HELICASE DBP3"/>
    <property type="match status" value="1"/>
</dbReference>
<evidence type="ECO:0000256" key="3">
    <source>
        <dbReference type="ARBA" id="ARBA00012552"/>
    </source>
</evidence>
<dbReference type="PROSITE" id="PS50084">
    <property type="entry name" value="KH_TYPE_1"/>
    <property type="match status" value="1"/>
</dbReference>
<dbReference type="PROSITE" id="PS00039">
    <property type="entry name" value="DEAD_ATP_HELICASE"/>
    <property type="match status" value="1"/>
</dbReference>
<dbReference type="SUPFAM" id="SSF54791">
    <property type="entry name" value="Eukaryotic type KH-domain (KH-domain type I)"/>
    <property type="match status" value="1"/>
</dbReference>
<dbReference type="Pfam" id="PF00013">
    <property type="entry name" value="KH_1"/>
    <property type="match status" value="1"/>
</dbReference>
<evidence type="ECO:0000256" key="5">
    <source>
        <dbReference type="ARBA" id="ARBA00022552"/>
    </source>
</evidence>
<dbReference type="CDD" id="cd18787">
    <property type="entry name" value="SF2_C_DEAD"/>
    <property type="match status" value="1"/>
</dbReference>
<comment type="function">
    <text evidence="11">ATP-dependent RNA helicase required for 60S ribosomal subunit synthesis. Involved in efficient pre-rRNA processing, predominantly at site A3, which is necessary for the normal formation of 25S and 5.8S rRNAs.</text>
</comment>
<evidence type="ECO:0000256" key="9">
    <source>
        <dbReference type="ARBA" id="ARBA00022840"/>
    </source>
</evidence>
<evidence type="ECO:0000256" key="12">
    <source>
        <dbReference type="PROSITE-ProRule" id="PRU00117"/>
    </source>
</evidence>
<feature type="compositionally biased region" description="Acidic residues" evidence="14">
    <location>
        <begin position="58"/>
        <end position="68"/>
    </location>
</feature>
<keyword evidence="7 13" id="KW-0378">Hydrolase</keyword>
<keyword evidence="10" id="KW-0539">Nucleus</keyword>
<feature type="domain" description="Helicase ATP-binding" evidence="15">
    <location>
        <begin position="340"/>
        <end position="515"/>
    </location>
</feature>
<dbReference type="SMART" id="SM00490">
    <property type="entry name" value="HELICc"/>
    <property type="match status" value="1"/>
</dbReference>
<dbReference type="SMART" id="SM00322">
    <property type="entry name" value="KH"/>
    <property type="match status" value="1"/>
</dbReference>
<dbReference type="SUPFAM" id="SSF52540">
    <property type="entry name" value="P-loop containing nucleoside triphosphate hydrolases"/>
    <property type="match status" value="1"/>
</dbReference>
<keyword evidence="9 13" id="KW-0067">ATP-binding</keyword>
<proteinExistence type="inferred from homology"/>
<feature type="domain" description="Helicase C-terminal" evidence="16">
    <location>
        <begin position="541"/>
        <end position="694"/>
    </location>
</feature>
<dbReference type="CDD" id="cd00105">
    <property type="entry name" value="KH-I"/>
    <property type="match status" value="1"/>
</dbReference>